<name>A0A9W6BTW5_9CHLO</name>
<gene>
    <name evidence="2" type="primary">PLEST009132</name>
    <name evidence="2" type="ORF">PLESTB_001268300</name>
</gene>
<comment type="caution">
    <text evidence="2">The sequence shown here is derived from an EMBL/GenBank/DDBJ whole genome shotgun (WGS) entry which is preliminary data.</text>
</comment>
<dbReference type="PANTHER" id="PTHR34094:SF1">
    <property type="entry name" value="PROTEIN FAM185A"/>
    <property type="match status" value="1"/>
</dbReference>
<feature type="region of interest" description="Disordered" evidence="1">
    <location>
        <begin position="68"/>
        <end position="91"/>
    </location>
</feature>
<feature type="region of interest" description="Disordered" evidence="1">
    <location>
        <begin position="278"/>
        <end position="297"/>
    </location>
</feature>
<evidence type="ECO:0000313" key="2">
    <source>
        <dbReference type="EMBL" id="GLC57800.1"/>
    </source>
</evidence>
<evidence type="ECO:0008006" key="4">
    <source>
        <dbReference type="Google" id="ProtNLM"/>
    </source>
</evidence>
<dbReference type="EMBL" id="BRXU01000020">
    <property type="protein sequence ID" value="GLC57800.1"/>
    <property type="molecule type" value="Genomic_DNA"/>
</dbReference>
<feature type="compositionally biased region" description="Pro residues" evidence="1">
    <location>
        <begin position="78"/>
        <end position="87"/>
    </location>
</feature>
<keyword evidence="3" id="KW-1185">Reference proteome</keyword>
<accession>A0A9W6BTW5</accession>
<evidence type="ECO:0000256" key="1">
    <source>
        <dbReference type="SAM" id="MobiDB-lite"/>
    </source>
</evidence>
<dbReference type="PANTHER" id="PTHR34094">
    <property type="match status" value="1"/>
</dbReference>
<feature type="region of interest" description="Disordered" evidence="1">
    <location>
        <begin position="111"/>
        <end position="133"/>
    </location>
</feature>
<reference evidence="2 3" key="1">
    <citation type="journal article" date="2023" name="Commun. Biol.">
        <title>Reorganization of the ancestral sex-determining regions during the evolution of trioecy in Pleodorina starrii.</title>
        <authorList>
            <person name="Takahashi K."/>
            <person name="Suzuki S."/>
            <person name="Kawai-Toyooka H."/>
            <person name="Yamamoto K."/>
            <person name="Hamaji T."/>
            <person name="Ootsuki R."/>
            <person name="Yamaguchi H."/>
            <person name="Kawachi M."/>
            <person name="Higashiyama T."/>
            <person name="Nozaki H."/>
        </authorList>
    </citation>
    <scope>NUCLEOTIDE SEQUENCE [LARGE SCALE GENOMIC DNA]</scope>
    <source>
        <strain evidence="2 3">NIES-4479</strain>
    </source>
</reference>
<feature type="region of interest" description="Disordered" evidence="1">
    <location>
        <begin position="620"/>
        <end position="642"/>
    </location>
</feature>
<organism evidence="2 3">
    <name type="scientific">Pleodorina starrii</name>
    <dbReference type="NCBI Taxonomy" id="330485"/>
    <lineage>
        <taxon>Eukaryota</taxon>
        <taxon>Viridiplantae</taxon>
        <taxon>Chlorophyta</taxon>
        <taxon>core chlorophytes</taxon>
        <taxon>Chlorophyceae</taxon>
        <taxon>CS clade</taxon>
        <taxon>Chlamydomonadales</taxon>
        <taxon>Volvocaceae</taxon>
        <taxon>Pleodorina</taxon>
    </lineage>
</organism>
<dbReference type="AlphaFoldDB" id="A0A9W6BTW5"/>
<protein>
    <recommendedName>
        <fullName evidence="4">Adhesin domain-containing protein</fullName>
    </recommendedName>
</protein>
<sequence length="642" mass="61863">MRVADACATATSLMPAPWLPAQLLPLLATTSQARDLEPMLALGWVGLRLSHPLPASLCSPSQPCSAARIHTSSAQQSPDPPSCPTSPSPASCASSSSSFAADASAAAVVIPNPVPGGVEPEGGDGGPSSSSAAATAAAAQVPLVPGTYFRVAAGGSAVRIDHVAGWSDVATLRGRPAGGGFWSTSPASVDSIPGPSSTAGVRQVYDVRQNVRQDAGADDGGLLQLDVPEKWIGFDICTSGRPVSVSKLSEADLRVTTSGAPVTLGSVRALRVEIDTTASVAGPDGDGDSGGEVSGTSISVTAAGPIRVRRLVGGSMRLATCTTGPCTTVSAPMAVAAVAAAAVAAPAAASGIELGAVYGGRLQLSTDGGAVRIGTLDCGGAAAVAAAAATADGSLPGDGRAGALPQQPGDGGSAAASANIQSYCGAEVLSYGGAVTLDGLEGDAIVDSGGGAITVLVQPGLRCARLASGGGPVEVALAPGTALRRLEVRRAATAVSVQPDLARHLEPLPPPSSSSAAAAAASSSSSSSSAAAAPLQGGGPGEDAALAGERREAGVWAAKLVSEAEGSGRGAGRGGSSGGGGGGVLVVDAGGGGGVLVVDAGGGAVSLRRLGWMEALRAKMEQRASGSSSTSSSSDRGSGSSG</sequence>
<feature type="region of interest" description="Disordered" evidence="1">
    <location>
        <begin position="501"/>
        <end position="521"/>
    </location>
</feature>
<proteinExistence type="predicted"/>
<dbReference type="Proteomes" id="UP001165080">
    <property type="component" value="Unassembled WGS sequence"/>
</dbReference>
<evidence type="ECO:0000313" key="3">
    <source>
        <dbReference type="Proteomes" id="UP001165080"/>
    </source>
</evidence>
<feature type="compositionally biased region" description="Low complexity" evidence="1">
    <location>
        <begin position="625"/>
        <end position="642"/>
    </location>
</feature>